<evidence type="ECO:0000313" key="2">
    <source>
        <dbReference type="Proteomes" id="UP000829560"/>
    </source>
</evidence>
<name>A0AAT9PD08_9GAMM</name>
<accession>A0AAT9PD08</accession>
<organism evidence="1 2">
    <name type="scientific">Psychrobacter raelei</name>
    <dbReference type="NCBI Taxonomy" id="2565531"/>
    <lineage>
        <taxon>Bacteria</taxon>
        <taxon>Pseudomonadati</taxon>
        <taxon>Pseudomonadota</taxon>
        <taxon>Gammaproteobacteria</taxon>
        <taxon>Moraxellales</taxon>
        <taxon>Moraxellaceae</taxon>
        <taxon>Psychrobacter</taxon>
    </lineage>
</organism>
<keyword evidence="2" id="KW-1185">Reference proteome</keyword>
<gene>
    <name evidence="1" type="ORF">MN210_08935</name>
</gene>
<protein>
    <submittedName>
        <fullName evidence="1">Uncharacterized protein</fullName>
    </submittedName>
</protein>
<sequence>MKNINLKPSQKLIDLSKVKILIHPHAEDALTLWQRFKSRSTQIDFFNLDKFYRPPIRLIARSDSTLYFVNDFARVDNILRSRSSDKYPCLVTPESIQDIQLLAWLEVVKLVSSKDMNHPQLFKALKQRAPKSVICKLMDIDNLTVDNYCSFAGITKTSFEYQQSKTAIEDSLVGLPMNMDWLVN</sequence>
<dbReference type="KEGG" id="prae:MN210_08935"/>
<dbReference type="EMBL" id="CP093310">
    <property type="protein sequence ID" value="UNK04458.1"/>
    <property type="molecule type" value="Genomic_DNA"/>
</dbReference>
<dbReference type="AlphaFoldDB" id="A0AAT9PD08"/>
<dbReference type="RefSeq" id="WP_241878045.1">
    <property type="nucleotide sequence ID" value="NZ_CP093310.2"/>
</dbReference>
<reference evidence="1" key="1">
    <citation type="submission" date="2024-03" db="EMBL/GenBank/DDBJ databases">
        <title>Psychrobacter raelis sp. nov. isolated from a dog with peritonitis.</title>
        <authorList>
            <person name="Schiavone A."/>
            <person name="Manzulli V."/>
            <person name="Camarda A."/>
            <person name="Cafiero M.A."/>
            <person name="Vasco I."/>
            <person name="Marino L."/>
            <person name="Pennuzzi G."/>
            <person name="Serrecchia L."/>
            <person name="Galante D."/>
            <person name="Pugliese N."/>
        </authorList>
    </citation>
    <scope>NUCLEOTIDE SEQUENCE</scope>
    <source>
        <strain evidence="1">PraFG1</strain>
    </source>
</reference>
<proteinExistence type="predicted"/>
<dbReference type="Proteomes" id="UP000829560">
    <property type="component" value="Chromosome"/>
</dbReference>
<evidence type="ECO:0000313" key="1">
    <source>
        <dbReference type="EMBL" id="UNK04458.1"/>
    </source>
</evidence>